<dbReference type="InterPro" id="IPR000182">
    <property type="entry name" value="GNAT_dom"/>
</dbReference>
<accession>A0A024P9I4</accession>
<keyword evidence="3" id="KW-1185">Reference proteome</keyword>
<dbReference type="SUPFAM" id="SSF55729">
    <property type="entry name" value="Acyl-CoA N-acyltransferases (Nat)"/>
    <property type="match status" value="1"/>
</dbReference>
<sequence length="229" mass="26237">MAANHYLKKTPWDKQTFNIETYEVVSEEEGALKETENRKGHFTLKADPHSPKGLLEAYGFYYVDTLLQPECKAVRLKSFEKEGIIITKEGDLDSILIIADEAFAHGRFHRDQNVPSPLADLRYVRWLKDLFHQNQVYFLYYQKELAGFIGYEGNKILLMGVSETYRGAGLSKPFLYTACRQLISEGHDKLITSISAINQASLNLFYSLGFRVRGAVDVYHKLNDEIEAE</sequence>
<reference evidence="2 3" key="2">
    <citation type="submission" date="2014-05" db="EMBL/GenBank/DDBJ databases">
        <title>Draft genome sequence of Halobacillus karajensis HK-03.</title>
        <authorList>
            <person name="Khelaifia S."/>
            <person name="Croce O."/>
            <person name="Lagier J.C."/>
            <person name="Raoult D."/>
        </authorList>
    </citation>
    <scope>NUCLEOTIDE SEQUENCE [LARGE SCALE GENOMIC DNA]</scope>
    <source>
        <strain evidence="2 3">HD-03</strain>
    </source>
</reference>
<dbReference type="GO" id="GO:0016747">
    <property type="term" value="F:acyltransferase activity, transferring groups other than amino-acyl groups"/>
    <property type="evidence" value="ECO:0007669"/>
    <property type="project" value="InterPro"/>
</dbReference>
<evidence type="ECO:0000259" key="1">
    <source>
        <dbReference type="PROSITE" id="PS51186"/>
    </source>
</evidence>
<feature type="domain" description="N-acetyltransferase" evidence="1">
    <location>
        <begin position="82"/>
        <end position="229"/>
    </location>
</feature>
<gene>
    <name evidence="2" type="ORF">BN983_03392</name>
</gene>
<dbReference type="Gene3D" id="3.40.630.30">
    <property type="match status" value="1"/>
</dbReference>
<organism evidence="2 3">
    <name type="scientific">Halobacillus karajensis</name>
    <dbReference type="NCBI Taxonomy" id="195088"/>
    <lineage>
        <taxon>Bacteria</taxon>
        <taxon>Bacillati</taxon>
        <taxon>Bacillota</taxon>
        <taxon>Bacilli</taxon>
        <taxon>Bacillales</taxon>
        <taxon>Bacillaceae</taxon>
        <taxon>Halobacillus</taxon>
    </lineage>
</organism>
<dbReference type="AlphaFoldDB" id="A0A024P9I4"/>
<proteinExistence type="predicted"/>
<name>A0A024P9I4_9BACI</name>
<dbReference type="Pfam" id="PF00583">
    <property type="entry name" value="Acetyltransf_1"/>
    <property type="match status" value="1"/>
</dbReference>
<dbReference type="EMBL" id="CCDI010000004">
    <property type="protein sequence ID" value="CDQ25087.1"/>
    <property type="molecule type" value="Genomic_DNA"/>
</dbReference>
<evidence type="ECO:0000313" key="2">
    <source>
        <dbReference type="EMBL" id="CDQ25087.1"/>
    </source>
</evidence>
<reference evidence="3" key="1">
    <citation type="submission" date="2014-03" db="EMBL/GenBank/DDBJ databases">
        <authorList>
            <person name="Urmite Genomes U."/>
        </authorList>
    </citation>
    <scope>NUCLEOTIDE SEQUENCE [LARGE SCALE GENOMIC DNA]</scope>
    <source>
        <strain evidence="3">HD-03</strain>
    </source>
</reference>
<dbReference type="Proteomes" id="UP000028868">
    <property type="component" value="Unassembled WGS sequence"/>
</dbReference>
<protein>
    <recommendedName>
        <fullName evidence="1">N-acetyltransferase domain-containing protein</fullName>
    </recommendedName>
</protein>
<dbReference type="InterPro" id="IPR016181">
    <property type="entry name" value="Acyl_CoA_acyltransferase"/>
</dbReference>
<comment type="caution">
    <text evidence="2">The sequence shown here is derived from an EMBL/GenBank/DDBJ whole genome shotgun (WGS) entry which is preliminary data.</text>
</comment>
<evidence type="ECO:0000313" key="3">
    <source>
        <dbReference type="Proteomes" id="UP000028868"/>
    </source>
</evidence>
<dbReference type="RefSeq" id="WP_035510415.1">
    <property type="nucleotide sequence ID" value="NZ_CCDH010000002.1"/>
</dbReference>
<dbReference type="PROSITE" id="PS51186">
    <property type="entry name" value="GNAT"/>
    <property type="match status" value="1"/>
</dbReference>